<dbReference type="PROSITE" id="PS00108">
    <property type="entry name" value="PROTEIN_KINASE_ST"/>
    <property type="match status" value="1"/>
</dbReference>
<sequence>MSGDLTGRLLGGRYRVTGTLGRGGMGVVCKAVDEVLGREVAVKVLRAYTDSSGPELADLRVRMQREARAAARIRHSGVITVHDVTEESGLPVIVMELIEGRSLDDLIDERGVVEPLEAAGIGAKVADALGAGHHAGVLHRDVKPGNVLLDHDGRVVLTDFGIASMEAPGDDATTKLTRSGELIGSLDYLAPERAQGQEPGPASDIWALGMTLYAAVEGSSPFRRTSVWSTLTAIVTEPLPEPRRAGPLTPVLHAMMDKDPAARPSAGQARVMLEAVAAGEDPQAAAGWAGRTPTAPDVLGAVAPRSARTGDSDGGLSAGPAASPAGGSSASPPGGSSAGPVLGPPGGSPSGPAGDPAAGPAFGPAGGQFGSSPAGPSAGLAGGSAASPPGGSSAGPVLGPAGGSPSGPAGGQSGGSPAGSPGGQFGGPAFGPSEGSPAGQASGPPADSSLGSSGGPAASPSGGPWSTQPQPPTPQPSSPLLSSAPPGFGPPQVPEEPLVSGGAPGGAGPGRPGRKKALVAAMVVAVLLAGGGVTYALVGDDGDKTAAGSQTDTSASPSHPASPDGGKTGDKGRTDGKDDEDGKGDKGDKGGKRTAEPSGSGSPSASGRPGDSGNSASGGSDDDSDGGKDGKGGGGGGGGDHGAAGGGGAGGGSADPDPAPVCHDAGGGKYNCEVWRAATSYTASGEPVGTLNQGLNYFYCQQNLGRRETYGKWTNVWWAKTDDDSGHTNVFISDVYIKGGDNDQPLPGLPVC</sequence>
<dbReference type="InterPro" id="IPR017441">
    <property type="entry name" value="Protein_kinase_ATP_BS"/>
</dbReference>
<feature type="compositionally biased region" description="Low complexity" evidence="8">
    <location>
        <begin position="318"/>
        <end position="341"/>
    </location>
</feature>
<evidence type="ECO:0000256" key="7">
    <source>
        <dbReference type="PROSITE-ProRule" id="PRU10141"/>
    </source>
</evidence>
<feature type="compositionally biased region" description="Gly residues" evidence="8">
    <location>
        <begin position="632"/>
        <end position="653"/>
    </location>
</feature>
<evidence type="ECO:0000256" key="8">
    <source>
        <dbReference type="SAM" id="MobiDB-lite"/>
    </source>
</evidence>
<proteinExistence type="predicted"/>
<evidence type="ECO:0000256" key="2">
    <source>
        <dbReference type="ARBA" id="ARBA00022527"/>
    </source>
</evidence>
<protein>
    <recommendedName>
        <fullName evidence="1">non-specific serine/threonine protein kinase</fullName>
        <ecNumber evidence="1">2.7.11.1</ecNumber>
    </recommendedName>
</protein>
<dbReference type="InterPro" id="IPR008271">
    <property type="entry name" value="Ser/Thr_kinase_AS"/>
</dbReference>
<feature type="compositionally biased region" description="Polar residues" evidence="8">
    <location>
        <begin position="547"/>
        <end position="559"/>
    </location>
</feature>
<accession>A0ABW8LN96</accession>
<keyword evidence="12" id="KW-1185">Reference proteome</keyword>
<evidence type="ECO:0000256" key="9">
    <source>
        <dbReference type="SAM" id="Phobius"/>
    </source>
</evidence>
<dbReference type="SUPFAM" id="SSF56112">
    <property type="entry name" value="Protein kinase-like (PK-like)"/>
    <property type="match status" value="1"/>
</dbReference>
<feature type="compositionally biased region" description="Gly residues" evidence="8">
    <location>
        <begin position="400"/>
        <end position="429"/>
    </location>
</feature>
<keyword evidence="5 11" id="KW-0418">Kinase</keyword>
<evidence type="ECO:0000313" key="12">
    <source>
        <dbReference type="Proteomes" id="UP001620295"/>
    </source>
</evidence>
<feature type="transmembrane region" description="Helical" evidence="9">
    <location>
        <begin position="517"/>
        <end position="538"/>
    </location>
</feature>
<dbReference type="RefSeq" id="WP_358703862.1">
    <property type="nucleotide sequence ID" value="NZ_JBFACG010000014.1"/>
</dbReference>
<feature type="domain" description="Protein kinase" evidence="10">
    <location>
        <begin position="14"/>
        <end position="273"/>
    </location>
</feature>
<dbReference type="Gene3D" id="1.10.510.10">
    <property type="entry name" value="Transferase(Phosphotransferase) domain 1"/>
    <property type="match status" value="1"/>
</dbReference>
<keyword evidence="9" id="KW-0472">Membrane</keyword>
<dbReference type="GO" id="GO:0004674">
    <property type="term" value="F:protein serine/threonine kinase activity"/>
    <property type="evidence" value="ECO:0007669"/>
    <property type="project" value="UniProtKB-EC"/>
</dbReference>
<dbReference type="SMART" id="SM00220">
    <property type="entry name" value="S_TKc"/>
    <property type="match status" value="1"/>
</dbReference>
<feature type="compositionally biased region" description="Low complexity" evidence="8">
    <location>
        <begin position="350"/>
        <end position="363"/>
    </location>
</feature>
<evidence type="ECO:0000256" key="1">
    <source>
        <dbReference type="ARBA" id="ARBA00012513"/>
    </source>
</evidence>
<gene>
    <name evidence="11" type="ORF">ACI2L5_20890</name>
</gene>
<evidence type="ECO:0000256" key="5">
    <source>
        <dbReference type="ARBA" id="ARBA00022777"/>
    </source>
</evidence>
<feature type="compositionally biased region" description="Basic and acidic residues" evidence="8">
    <location>
        <begin position="583"/>
        <end position="595"/>
    </location>
</feature>
<dbReference type="InterPro" id="IPR000719">
    <property type="entry name" value="Prot_kinase_dom"/>
</dbReference>
<dbReference type="PANTHER" id="PTHR43289:SF6">
    <property type="entry name" value="SERINE_THREONINE-PROTEIN KINASE NEKL-3"/>
    <property type="match status" value="1"/>
</dbReference>
<dbReference type="Pfam" id="PF00069">
    <property type="entry name" value="Pkinase"/>
    <property type="match status" value="1"/>
</dbReference>
<keyword evidence="3 11" id="KW-0808">Transferase</keyword>
<dbReference type="EC" id="2.7.11.1" evidence="1"/>
<dbReference type="EMBL" id="JBJDQH010000006">
    <property type="protein sequence ID" value="MFK4267372.1"/>
    <property type="molecule type" value="Genomic_DNA"/>
</dbReference>
<dbReference type="Proteomes" id="UP001620295">
    <property type="component" value="Unassembled WGS sequence"/>
</dbReference>
<dbReference type="InterPro" id="IPR011009">
    <property type="entry name" value="Kinase-like_dom_sf"/>
</dbReference>
<evidence type="ECO:0000256" key="3">
    <source>
        <dbReference type="ARBA" id="ARBA00022679"/>
    </source>
</evidence>
<name>A0ABW8LN96_9ACTN</name>
<keyword evidence="4 7" id="KW-0547">Nucleotide-binding</keyword>
<dbReference type="CDD" id="cd14014">
    <property type="entry name" value="STKc_PknB_like"/>
    <property type="match status" value="1"/>
</dbReference>
<organism evidence="11 12">
    <name type="scientific">Streptomyces milbemycinicus</name>
    <dbReference type="NCBI Taxonomy" id="476552"/>
    <lineage>
        <taxon>Bacteria</taxon>
        <taxon>Bacillati</taxon>
        <taxon>Actinomycetota</taxon>
        <taxon>Actinomycetes</taxon>
        <taxon>Kitasatosporales</taxon>
        <taxon>Streptomycetaceae</taxon>
        <taxon>Streptomyces</taxon>
    </lineage>
</organism>
<keyword evidence="9" id="KW-0812">Transmembrane</keyword>
<dbReference type="PROSITE" id="PS50011">
    <property type="entry name" value="PROTEIN_KINASE_DOM"/>
    <property type="match status" value="1"/>
</dbReference>
<feature type="compositionally biased region" description="Gly residues" evidence="8">
    <location>
        <begin position="502"/>
        <end position="511"/>
    </location>
</feature>
<feature type="region of interest" description="Disordered" evidence="8">
    <location>
        <begin position="535"/>
        <end position="660"/>
    </location>
</feature>
<feature type="compositionally biased region" description="Low complexity" evidence="8">
    <location>
        <begin position="597"/>
        <end position="619"/>
    </location>
</feature>
<evidence type="ECO:0000259" key="10">
    <source>
        <dbReference type="PROSITE" id="PS50011"/>
    </source>
</evidence>
<dbReference type="PANTHER" id="PTHR43289">
    <property type="entry name" value="MITOGEN-ACTIVATED PROTEIN KINASE KINASE KINASE 20-RELATED"/>
    <property type="match status" value="1"/>
</dbReference>
<comment type="caution">
    <text evidence="11">The sequence shown here is derived from an EMBL/GenBank/DDBJ whole genome shotgun (WGS) entry which is preliminary data.</text>
</comment>
<feature type="compositionally biased region" description="Basic and acidic residues" evidence="8">
    <location>
        <begin position="567"/>
        <end position="576"/>
    </location>
</feature>
<evidence type="ECO:0000313" key="11">
    <source>
        <dbReference type="EMBL" id="MFK4267372.1"/>
    </source>
</evidence>
<reference evidence="11 12" key="1">
    <citation type="submission" date="2024-11" db="EMBL/GenBank/DDBJ databases">
        <title>The Natural Products Discovery Center: Release of the First 8490 Sequenced Strains for Exploring Actinobacteria Biosynthetic Diversity.</title>
        <authorList>
            <person name="Kalkreuter E."/>
            <person name="Kautsar S.A."/>
            <person name="Yang D."/>
            <person name="Bader C.D."/>
            <person name="Teijaro C.N."/>
            <person name="Fluegel L."/>
            <person name="Davis C.M."/>
            <person name="Simpson J.R."/>
            <person name="Lauterbach L."/>
            <person name="Steele A.D."/>
            <person name="Gui C."/>
            <person name="Meng S."/>
            <person name="Li G."/>
            <person name="Viehrig K."/>
            <person name="Ye F."/>
            <person name="Su P."/>
            <person name="Kiefer A.F."/>
            <person name="Nichols A."/>
            <person name="Cepeda A.J."/>
            <person name="Yan W."/>
            <person name="Fan B."/>
            <person name="Jiang Y."/>
            <person name="Adhikari A."/>
            <person name="Zheng C.-J."/>
            <person name="Schuster L."/>
            <person name="Cowan T.M."/>
            <person name="Smanski M.J."/>
            <person name="Chevrette M.G."/>
            <person name="De Carvalho L.P.S."/>
            <person name="Shen B."/>
        </authorList>
    </citation>
    <scope>NUCLEOTIDE SEQUENCE [LARGE SCALE GENOMIC DNA]</scope>
    <source>
        <strain evidence="11 12">NPDC020863</strain>
    </source>
</reference>
<keyword evidence="6 7" id="KW-0067">ATP-binding</keyword>
<feature type="binding site" evidence="7">
    <location>
        <position position="43"/>
    </location>
    <ligand>
        <name>ATP</name>
        <dbReference type="ChEBI" id="CHEBI:30616"/>
    </ligand>
</feature>
<dbReference type="Gene3D" id="3.30.200.20">
    <property type="entry name" value="Phosphorylase Kinase, domain 1"/>
    <property type="match status" value="1"/>
</dbReference>
<feature type="region of interest" description="Disordered" evidence="8">
    <location>
        <begin position="304"/>
        <end position="514"/>
    </location>
</feature>
<feature type="compositionally biased region" description="Low complexity" evidence="8">
    <location>
        <begin position="370"/>
        <end position="399"/>
    </location>
</feature>
<evidence type="ECO:0000256" key="6">
    <source>
        <dbReference type="ARBA" id="ARBA00022840"/>
    </source>
</evidence>
<dbReference type="PROSITE" id="PS00107">
    <property type="entry name" value="PROTEIN_KINASE_ATP"/>
    <property type="match status" value="1"/>
</dbReference>
<keyword evidence="2" id="KW-0723">Serine/threonine-protein kinase</keyword>
<feature type="compositionally biased region" description="Low complexity" evidence="8">
    <location>
        <begin position="441"/>
        <end position="468"/>
    </location>
</feature>
<keyword evidence="9" id="KW-1133">Transmembrane helix</keyword>
<evidence type="ECO:0000256" key="4">
    <source>
        <dbReference type="ARBA" id="ARBA00022741"/>
    </source>
</evidence>